<sequence>MSNGSAYLFTAHQLKQIRLYVQQKYKHQSDSKHAEIVANTVQQILYRQLPDFPEPIKQQLLLHLIERIVVQQQRFVTSSDIDTLCRKSLDLSSEEIAVPLSDWRKNNANTSAENLELKEGSNRAPGTATIFTRLQQMLRSLSHRYGKVIMYSSLSVLLIAALYSYSSWEKNKKVTATDGAALHPPAHVNMEMDTSAVASHNELPIHLQYIDRDWEVLRSYLETKQSYLADDPYFSTVVDVAKQFDIHPVLLFAITGQEQGFVPKSNNNAATIANNPFNVFHSWQDFNTNITESTEIAARTITRLSKEKPDKVDPIVWINREYAEDPNWASGVNTIFSTIIAYMDK</sequence>
<dbReference type="Proteomes" id="UP001597362">
    <property type="component" value="Unassembled WGS sequence"/>
</dbReference>
<keyword evidence="2" id="KW-1185">Reference proteome</keyword>
<accession>A0ABW4YQ44</accession>
<organism evidence="1 2">
    <name type="scientific">Paenibacillus yanchengensis</name>
    <dbReference type="NCBI Taxonomy" id="2035833"/>
    <lineage>
        <taxon>Bacteria</taxon>
        <taxon>Bacillati</taxon>
        <taxon>Bacillota</taxon>
        <taxon>Bacilli</taxon>
        <taxon>Bacillales</taxon>
        <taxon>Paenibacillaceae</taxon>
        <taxon>Paenibacillus</taxon>
    </lineage>
</organism>
<evidence type="ECO:0008006" key="3">
    <source>
        <dbReference type="Google" id="ProtNLM"/>
    </source>
</evidence>
<protein>
    <recommendedName>
        <fullName evidence="3">Mannosyl-glycoprotein endo-beta-N-acetylglucosamidase-like domain-containing protein</fullName>
    </recommendedName>
</protein>
<dbReference type="EMBL" id="JBHUHO010000047">
    <property type="protein sequence ID" value="MFD2117800.1"/>
    <property type="molecule type" value="Genomic_DNA"/>
</dbReference>
<reference evidence="2" key="1">
    <citation type="journal article" date="2019" name="Int. J. Syst. Evol. Microbiol.">
        <title>The Global Catalogue of Microorganisms (GCM) 10K type strain sequencing project: providing services to taxonomists for standard genome sequencing and annotation.</title>
        <authorList>
            <consortium name="The Broad Institute Genomics Platform"/>
            <consortium name="The Broad Institute Genome Sequencing Center for Infectious Disease"/>
            <person name="Wu L."/>
            <person name="Ma J."/>
        </authorList>
    </citation>
    <scope>NUCLEOTIDE SEQUENCE [LARGE SCALE GENOMIC DNA]</scope>
    <source>
        <strain evidence="2">GH52</strain>
    </source>
</reference>
<proteinExistence type="predicted"/>
<name>A0ABW4YQ44_9BACL</name>
<evidence type="ECO:0000313" key="2">
    <source>
        <dbReference type="Proteomes" id="UP001597362"/>
    </source>
</evidence>
<evidence type="ECO:0000313" key="1">
    <source>
        <dbReference type="EMBL" id="MFD2117800.1"/>
    </source>
</evidence>
<comment type="caution">
    <text evidence="1">The sequence shown here is derived from an EMBL/GenBank/DDBJ whole genome shotgun (WGS) entry which is preliminary data.</text>
</comment>
<gene>
    <name evidence="1" type="ORF">ACFSJH_18880</name>
</gene>
<dbReference type="RefSeq" id="WP_377775091.1">
    <property type="nucleotide sequence ID" value="NZ_JBHUHO010000047.1"/>
</dbReference>